<feature type="domain" description="Peptidase S9 prolyl oligopeptidase catalytic" evidence="3">
    <location>
        <begin position="506"/>
        <end position="711"/>
    </location>
</feature>
<sequence>MRRGLGMGAKRRPTHVVWWPLPDPWGDVLIRMVARMLALVAVLGFAAPVVAQESAPAPSAFDLAVSAARGGAAKSSKPSVESLLGVMGRTTRFKQVAVSPDGEWLAWVEVAATGGTLIQAMELGAREPKALLVSACPEGKTCDESSLQWSPEGRRLLFLSDGHQRGRTQVYVADLKEGVATKLTSFESPIASPRWSPDGASVAVLVMQGEGAAQALGPRGPGARETGVVRESHPVQRVAVVSVAEGSHRFVTPEQTFVYEFAWSPDAARLAYIGAPPPGDASWWLAKLHVVETANARSRVLYAPKWQLAEPTWSPDGKQVAVIEGLMSDHGSNGGDVMLVPLDGGKARNLTAGMKATAMSLEWVSARSLVFGAQVRGESAVATVDPTQQGEPRVLWKGAERISARGQVGLSLSRDGKVSAVVRESFSQAQNLWVGPVGEWERVTRREEDLRALVGEARDLTWKSDGAEVQGWLVAPPPSMMPPPGVRAPMVTMVHGGPAAGVVPGFRPDVLMFTARGYYVFLPNYRGSFGQGAQFAQANRRDFGFGDLRDILSGVDAVLARAPVDPARLGVTGWSYGGFMAMWAVTQTQRFRAAVAGAGISNWQSYYGTNRIDAWMKPYFGASLYDEPEIYTRSSPINSMKLARTPTLVLHGERDLEVPVTQGHEFHRALKELGVKTQLVVYADEGHTLRKPEHVVDRMRRTVEWMDAHLTSGSAGGAARTSLLPR</sequence>
<dbReference type="Gene3D" id="2.120.10.30">
    <property type="entry name" value="TolB, C-terminal domain"/>
    <property type="match status" value="2"/>
</dbReference>
<evidence type="ECO:0000313" key="4">
    <source>
        <dbReference type="EMBL" id="SES80333.1"/>
    </source>
</evidence>
<dbReference type="Pfam" id="PF07676">
    <property type="entry name" value="PD40"/>
    <property type="match status" value="3"/>
</dbReference>
<keyword evidence="1" id="KW-0378">Hydrolase</keyword>
<name>A0ABY1BVL3_MYXFU</name>
<dbReference type="PANTHER" id="PTHR42776:SF27">
    <property type="entry name" value="DIPEPTIDYL PEPTIDASE FAMILY MEMBER 6"/>
    <property type="match status" value="1"/>
</dbReference>
<dbReference type="PANTHER" id="PTHR42776">
    <property type="entry name" value="SERINE PEPTIDASE S9 FAMILY MEMBER"/>
    <property type="match status" value="1"/>
</dbReference>
<dbReference type="InterPro" id="IPR029058">
    <property type="entry name" value="AB_hydrolase_fold"/>
</dbReference>
<evidence type="ECO:0000256" key="1">
    <source>
        <dbReference type="ARBA" id="ARBA00022801"/>
    </source>
</evidence>
<evidence type="ECO:0000259" key="3">
    <source>
        <dbReference type="Pfam" id="PF00326"/>
    </source>
</evidence>
<protein>
    <submittedName>
        <fullName evidence="4">Dipeptidyl aminopeptidase/acylaminoacyl peptidase</fullName>
    </submittedName>
</protein>
<keyword evidence="5" id="KW-1185">Reference proteome</keyword>
<dbReference type="SUPFAM" id="SSF53474">
    <property type="entry name" value="alpha/beta-Hydrolases"/>
    <property type="match status" value="1"/>
</dbReference>
<dbReference type="Pfam" id="PF00326">
    <property type="entry name" value="Peptidase_S9"/>
    <property type="match status" value="1"/>
</dbReference>
<evidence type="ECO:0000313" key="5">
    <source>
        <dbReference type="Proteomes" id="UP000183760"/>
    </source>
</evidence>
<keyword evidence="2" id="KW-0720">Serine protease</keyword>
<dbReference type="SUPFAM" id="SSF82171">
    <property type="entry name" value="DPP6 N-terminal domain-like"/>
    <property type="match status" value="1"/>
</dbReference>
<dbReference type="Proteomes" id="UP000183760">
    <property type="component" value="Unassembled WGS sequence"/>
</dbReference>
<proteinExistence type="predicted"/>
<dbReference type="GO" id="GO:0004177">
    <property type="term" value="F:aminopeptidase activity"/>
    <property type="evidence" value="ECO:0007669"/>
    <property type="project" value="UniProtKB-KW"/>
</dbReference>
<dbReference type="InterPro" id="IPR011042">
    <property type="entry name" value="6-blade_b-propeller_TolB-like"/>
</dbReference>
<evidence type="ECO:0000256" key="2">
    <source>
        <dbReference type="ARBA" id="ARBA00022825"/>
    </source>
</evidence>
<dbReference type="EMBL" id="FOIB01000001">
    <property type="protein sequence ID" value="SES80333.1"/>
    <property type="molecule type" value="Genomic_DNA"/>
</dbReference>
<reference evidence="4 5" key="1">
    <citation type="submission" date="2016-10" db="EMBL/GenBank/DDBJ databases">
        <authorList>
            <person name="Varghese N."/>
            <person name="Submissions S."/>
        </authorList>
    </citation>
    <scope>NUCLEOTIDE SEQUENCE [LARGE SCALE GENOMIC DNA]</scope>
    <source>
        <strain evidence="4 5">DSM 16525</strain>
    </source>
</reference>
<dbReference type="Gene3D" id="3.40.50.1820">
    <property type="entry name" value="alpha/beta hydrolase"/>
    <property type="match status" value="1"/>
</dbReference>
<keyword evidence="4" id="KW-0031">Aminopeptidase</keyword>
<dbReference type="InterPro" id="IPR011659">
    <property type="entry name" value="WD40"/>
</dbReference>
<gene>
    <name evidence="4" type="ORF">SAMN05443572_101201</name>
</gene>
<comment type="caution">
    <text evidence="4">The sequence shown here is derived from an EMBL/GenBank/DDBJ whole genome shotgun (WGS) entry which is preliminary data.</text>
</comment>
<dbReference type="InterPro" id="IPR001375">
    <property type="entry name" value="Peptidase_S9_cat"/>
</dbReference>
<organism evidence="4 5">
    <name type="scientific">Myxococcus fulvus</name>
    <dbReference type="NCBI Taxonomy" id="33"/>
    <lineage>
        <taxon>Bacteria</taxon>
        <taxon>Pseudomonadati</taxon>
        <taxon>Myxococcota</taxon>
        <taxon>Myxococcia</taxon>
        <taxon>Myxococcales</taxon>
        <taxon>Cystobacterineae</taxon>
        <taxon>Myxococcaceae</taxon>
        <taxon>Myxococcus</taxon>
    </lineage>
</organism>
<keyword evidence="4" id="KW-0645">Protease</keyword>
<accession>A0ABY1BVL3</accession>